<dbReference type="Proteomes" id="UP000001548">
    <property type="component" value="Unassembled WGS sequence"/>
</dbReference>
<dbReference type="PANTHER" id="PTHR24120:SF4">
    <property type="entry name" value="GH07239P"/>
    <property type="match status" value="1"/>
</dbReference>
<dbReference type="GeneID" id="5700546"/>
<keyword evidence="1" id="KW-0418">Kinase</keyword>
<dbReference type="InterPro" id="IPR002110">
    <property type="entry name" value="Ankyrin_rpt"/>
</dbReference>
<dbReference type="SMART" id="SM00220">
    <property type="entry name" value="S_TKc"/>
    <property type="match status" value="1"/>
</dbReference>
<dbReference type="InterPro" id="IPR011009">
    <property type="entry name" value="Kinase-like_dom_sf"/>
</dbReference>
<evidence type="ECO:0000313" key="1">
    <source>
        <dbReference type="EMBL" id="KAE8305792.1"/>
    </source>
</evidence>
<dbReference type="Pfam" id="PF00023">
    <property type="entry name" value="Ank"/>
    <property type="match status" value="1"/>
</dbReference>
<comment type="caution">
    <text evidence="1">The sequence shown here is derived from an EMBL/GenBank/DDBJ whole genome shotgun (WGS) entry which is preliminary data.</text>
</comment>
<name>A8BED2_GIAIC</name>
<dbReference type="VEuPathDB" id="GiardiaDB:GL50803_16479"/>
<keyword evidence="2" id="KW-1185">Reference proteome</keyword>
<dbReference type="EMBL" id="AACB03000001">
    <property type="protein sequence ID" value="KAE8305792.1"/>
    <property type="molecule type" value="Genomic_DNA"/>
</dbReference>
<dbReference type="PROSITE" id="PS50088">
    <property type="entry name" value="ANK_REPEAT"/>
    <property type="match status" value="4"/>
</dbReference>
<dbReference type="SUPFAM" id="SSF48403">
    <property type="entry name" value="Ankyrin repeat"/>
    <property type="match status" value="3"/>
</dbReference>
<dbReference type="SUPFAM" id="SSF56112">
    <property type="entry name" value="Protein kinase-like (PK-like)"/>
    <property type="match status" value="1"/>
</dbReference>
<dbReference type="RefSeq" id="XP_001707644.1">
    <property type="nucleotide sequence ID" value="XM_001707592.1"/>
</dbReference>
<dbReference type="PANTHER" id="PTHR24120">
    <property type="entry name" value="GH07239P"/>
    <property type="match status" value="1"/>
</dbReference>
<reference evidence="1 2" key="1">
    <citation type="journal article" date="2007" name="Science">
        <title>Genomic minimalism in the early diverging intestinal parasite Giardia lamblia.</title>
        <authorList>
            <person name="Morrison H.G."/>
            <person name="McArthur A.G."/>
            <person name="Gillin F.D."/>
            <person name="Aley S.B."/>
            <person name="Adam R.D."/>
            <person name="Olsen G.J."/>
            <person name="Best A.A."/>
            <person name="Cande W.Z."/>
            <person name="Chen F."/>
            <person name="Cipriano M.J."/>
            <person name="Davids B.J."/>
            <person name="Dawson S.C."/>
            <person name="Elmendorf H.G."/>
            <person name="Hehl A.B."/>
            <person name="Holder M.E."/>
            <person name="Huse S.M."/>
            <person name="Kim U.U."/>
            <person name="Lasek-Nesselquist E."/>
            <person name="Manning G."/>
            <person name="Nigam A."/>
            <person name="Nixon J.E."/>
            <person name="Palm D."/>
            <person name="Passamaneck N.E."/>
            <person name="Prabhu A."/>
            <person name="Reich C.I."/>
            <person name="Reiner D.S."/>
            <person name="Samuelson J."/>
            <person name="Svard S.G."/>
            <person name="Sogin M.L."/>
        </authorList>
    </citation>
    <scope>NUCLEOTIDE SEQUENCE [LARGE SCALE GENOMIC DNA]</scope>
    <source>
        <strain evidence="1 2">WB C6</strain>
    </source>
</reference>
<dbReference type="SMART" id="SM00248">
    <property type="entry name" value="ANK"/>
    <property type="match status" value="25"/>
</dbReference>
<dbReference type="Pfam" id="PF00069">
    <property type="entry name" value="Pkinase"/>
    <property type="match status" value="1"/>
</dbReference>
<dbReference type="Pfam" id="PF12796">
    <property type="entry name" value="Ank_2"/>
    <property type="match status" value="7"/>
</dbReference>
<keyword evidence="1" id="KW-0808">Transferase</keyword>
<dbReference type="GO" id="GO:0004672">
    <property type="term" value="F:protein kinase activity"/>
    <property type="evidence" value="ECO:0007669"/>
    <property type="project" value="InterPro"/>
</dbReference>
<dbReference type="InterPro" id="IPR008271">
    <property type="entry name" value="Ser/Thr_kinase_AS"/>
</dbReference>
<dbReference type="HOGENOM" id="CLU_269530_0_0_1"/>
<dbReference type="GO" id="GO:0005524">
    <property type="term" value="F:ATP binding"/>
    <property type="evidence" value="ECO:0007669"/>
    <property type="project" value="UniProtKB-UniRule"/>
</dbReference>
<dbReference type="STRING" id="184922.A8BED2"/>
<dbReference type="InterPro" id="IPR017441">
    <property type="entry name" value="Protein_kinase_ATP_BS"/>
</dbReference>
<gene>
    <name evidence="1" type="ORF">GL50803_0016479</name>
</gene>
<organism evidence="1 2">
    <name type="scientific">Giardia intestinalis (strain ATCC 50803 / WB clone C6)</name>
    <name type="common">Giardia lamblia</name>
    <dbReference type="NCBI Taxonomy" id="184922"/>
    <lineage>
        <taxon>Eukaryota</taxon>
        <taxon>Metamonada</taxon>
        <taxon>Diplomonadida</taxon>
        <taxon>Hexamitidae</taxon>
        <taxon>Giardiinae</taxon>
        <taxon>Giardia</taxon>
    </lineage>
</organism>
<accession>A8BED2</accession>
<protein>
    <submittedName>
        <fullName evidence="1">Kinase, NEK</fullName>
    </submittedName>
</protein>
<sequence>MLVSTTIAKSYICEEVLGVGAFGKVYKVSKTDSGEIFALKEIDESLCLASSMSLTGELDIYPQLQSRYIVNCTRVLRDPEIEHVYLEMEYCNGGTLEEFIMQHRRRQEPIPELQIWEILAQIAAGLAYLHSQIKTGSLSVVVHRDIKPANILFLDDDVKIADFGFCRPLELVSITGSASVQKVLGTPAYLAPEILNGQSCTQKVDIWSLGCIILELCTLEIPTSIADTPIEPYLQQLSGYSNTIKLVIRRCLERIPYARISSADLLLVPDIQEVLRRMEFQRYQTMHNALVWSPSPIRASSPSGLRLGAQSPVSPRPSGFGLQTALMDAALSGDVDSVRNNLHEVRMRSHNGRTALMLAAMAGHSDCIDILLEHEGQMYDNNKMTALMHAARKNTIAEASSLILKESKLQDNKGMTALMHAASAGSRESVERLLAVEEGIRDKDGMTALMHAARNNHHICAKLLAPYEERCHDLTSKTALMYAAINGSKECVSFLLERESGLIDKYGETALMWAVRLNQVEMIHLLIGKEARLSNVEGITALVLAVKLNHVECLDVLKVEAGIQTHSGETALLIAIVSDNISCIQRLALMPQEISARIGPGLTTLMWCILNGKSNYIKWLLPESLRSVDSQGRTALMHASRIGDVSAATVLAEHEHGMQDGEGNTALMYAAEHGHDAIVSLLVNKESRILNSQHRTALMLATDREQRKCCELLAKYEQGHVDSDGRTALIRAVFTGDVELVQLCVGEATYIQANGKTALIIAMERGLSKIVELLGPYEASCRDNEGDTALIWAVKNGKIKYQPYLASAEGLLNRYGKTALKIALDLNKKDMFKALLKGEASIKMPDGYTILDYAVIENKVKYIQCITNHILMERTSVPLKPRVAATVSTKKSPLYLAAESNNLDDIKANLNLIGTVYNGLSSLKIAAYYGHEEAVKLLLGELGLQVGEGFTALMMAAQQGHLGCVELLLGEVGLKTKGGCTALMTAAHEGHLGVVSLLRDFECGATDNNGNTALHYAARCGHTEVLKQLRQEMCIANNLGETALMYAAEEGHIKCVQYLRTEAGMSDVDKSTALLRTLLNGYMGCATILLASEQKISNVTSLMIAAASGDVETAELYIGEASKRDALGRTALMYAARQGHASCVSLLMRYEQGIVDFSGYTALAHSVQAEQLNCVKLLVNEAHIPTGFGETVEAMARSQGHMRIARFLRKKPR</sequence>
<dbReference type="InterPro" id="IPR000719">
    <property type="entry name" value="Prot_kinase_dom"/>
</dbReference>
<dbReference type="Gene3D" id="1.10.510.10">
    <property type="entry name" value="Transferase(Phosphotransferase) domain 1"/>
    <property type="match status" value="1"/>
</dbReference>
<dbReference type="PROSITE" id="PS00108">
    <property type="entry name" value="PROTEIN_KINASE_ST"/>
    <property type="match status" value="1"/>
</dbReference>
<dbReference type="InterPro" id="IPR036770">
    <property type="entry name" value="Ankyrin_rpt-contain_sf"/>
</dbReference>
<dbReference type="AlphaFoldDB" id="A8BED2"/>
<dbReference type="PROSITE" id="PS50297">
    <property type="entry name" value="ANK_REP_REGION"/>
    <property type="match status" value="4"/>
</dbReference>
<dbReference type="OMA" id="GPYEASC"/>
<dbReference type="KEGG" id="gla:GL50803_0016479"/>
<proteinExistence type="predicted"/>
<dbReference type="PROSITE" id="PS00107">
    <property type="entry name" value="PROTEIN_KINASE_ATP"/>
    <property type="match status" value="1"/>
</dbReference>
<dbReference type="Gene3D" id="1.25.40.20">
    <property type="entry name" value="Ankyrin repeat-containing domain"/>
    <property type="match status" value="8"/>
</dbReference>
<evidence type="ECO:0000313" key="2">
    <source>
        <dbReference type="Proteomes" id="UP000001548"/>
    </source>
</evidence>
<dbReference type="PROSITE" id="PS50011">
    <property type="entry name" value="PROTEIN_KINASE_DOM"/>
    <property type="match status" value="1"/>
</dbReference>